<organism evidence="1 2">
    <name type="scientific">Gracilibacillus halotolerans</name>
    <dbReference type="NCBI Taxonomy" id="74386"/>
    <lineage>
        <taxon>Bacteria</taxon>
        <taxon>Bacillati</taxon>
        <taxon>Bacillota</taxon>
        <taxon>Bacilli</taxon>
        <taxon>Bacillales</taxon>
        <taxon>Bacillaceae</taxon>
        <taxon>Gracilibacillus</taxon>
    </lineage>
</organism>
<comment type="caution">
    <text evidence="1">The sequence shown here is derived from an EMBL/GenBank/DDBJ whole genome shotgun (WGS) entry which is preliminary data.</text>
</comment>
<name>A0A841RQK9_9BACI</name>
<evidence type="ECO:0000313" key="2">
    <source>
        <dbReference type="Proteomes" id="UP000572212"/>
    </source>
</evidence>
<keyword evidence="2" id="KW-1185">Reference proteome</keyword>
<dbReference type="AlphaFoldDB" id="A0A841RQK9"/>
<evidence type="ECO:0000313" key="1">
    <source>
        <dbReference type="EMBL" id="MBB6513485.1"/>
    </source>
</evidence>
<dbReference type="EMBL" id="JACHON010000012">
    <property type="protein sequence ID" value="MBB6513485.1"/>
    <property type="molecule type" value="Genomic_DNA"/>
</dbReference>
<protein>
    <submittedName>
        <fullName evidence="1">Uncharacterized protein</fullName>
    </submittedName>
</protein>
<proteinExistence type="predicted"/>
<reference evidence="1 2" key="1">
    <citation type="submission" date="2020-08" db="EMBL/GenBank/DDBJ databases">
        <title>Genomic Encyclopedia of Type Strains, Phase IV (KMG-IV): sequencing the most valuable type-strain genomes for metagenomic binning, comparative biology and taxonomic classification.</title>
        <authorList>
            <person name="Goeker M."/>
        </authorList>
    </citation>
    <scope>NUCLEOTIDE SEQUENCE [LARGE SCALE GENOMIC DNA]</scope>
    <source>
        <strain evidence="1 2">DSM 11805</strain>
    </source>
</reference>
<sequence>MEIIITIGIIIIAITCLSIEGKLKKTSEQNKEIIELLKQGK</sequence>
<dbReference type="RefSeq" id="WP_281380459.1">
    <property type="nucleotide sequence ID" value="NZ_BAAACU010000029.1"/>
</dbReference>
<dbReference type="Proteomes" id="UP000572212">
    <property type="component" value="Unassembled WGS sequence"/>
</dbReference>
<gene>
    <name evidence="1" type="ORF">GGQ92_002297</name>
</gene>
<accession>A0A841RQK9</accession>